<protein>
    <submittedName>
        <fullName evidence="1">Uncharacterized protein</fullName>
    </submittedName>
</protein>
<dbReference type="Proteomes" id="UP001497516">
    <property type="component" value="Chromosome 5"/>
</dbReference>
<evidence type="ECO:0000313" key="1">
    <source>
        <dbReference type="EMBL" id="CAL1388656.1"/>
    </source>
</evidence>
<organism evidence="1 2">
    <name type="scientific">Linum trigynum</name>
    <dbReference type="NCBI Taxonomy" id="586398"/>
    <lineage>
        <taxon>Eukaryota</taxon>
        <taxon>Viridiplantae</taxon>
        <taxon>Streptophyta</taxon>
        <taxon>Embryophyta</taxon>
        <taxon>Tracheophyta</taxon>
        <taxon>Spermatophyta</taxon>
        <taxon>Magnoliopsida</taxon>
        <taxon>eudicotyledons</taxon>
        <taxon>Gunneridae</taxon>
        <taxon>Pentapetalae</taxon>
        <taxon>rosids</taxon>
        <taxon>fabids</taxon>
        <taxon>Malpighiales</taxon>
        <taxon>Linaceae</taxon>
        <taxon>Linum</taxon>
    </lineage>
</organism>
<dbReference type="Gene3D" id="3.40.50.1820">
    <property type="entry name" value="alpha/beta hydrolase"/>
    <property type="match status" value="1"/>
</dbReference>
<dbReference type="EMBL" id="OZ034818">
    <property type="protein sequence ID" value="CAL1388656.1"/>
    <property type="molecule type" value="Genomic_DNA"/>
</dbReference>
<keyword evidence="2" id="KW-1185">Reference proteome</keyword>
<proteinExistence type="predicted"/>
<sequence length="68" mass="7790">MGYGGQDCLADPADFNHTLRELRDQAKLQYVDRYGHDDFLYDIRAKEDVYDDLIGVFKSIMGRQSATA</sequence>
<accession>A0AAV2ERQ0</accession>
<evidence type="ECO:0000313" key="2">
    <source>
        <dbReference type="Proteomes" id="UP001497516"/>
    </source>
</evidence>
<reference evidence="1 2" key="1">
    <citation type="submission" date="2024-04" db="EMBL/GenBank/DDBJ databases">
        <authorList>
            <person name="Fracassetti M."/>
        </authorList>
    </citation>
    <scope>NUCLEOTIDE SEQUENCE [LARGE SCALE GENOMIC DNA]</scope>
</reference>
<dbReference type="InterPro" id="IPR029058">
    <property type="entry name" value="AB_hydrolase_fold"/>
</dbReference>
<gene>
    <name evidence="1" type="ORF">LTRI10_LOCUS29575</name>
</gene>
<name>A0AAV2ERQ0_9ROSI</name>
<dbReference type="AlphaFoldDB" id="A0AAV2ERQ0"/>